<proteinExistence type="predicted"/>
<gene>
    <name evidence="1" type="ORF">AVEN_203662_1</name>
</gene>
<evidence type="ECO:0000313" key="2">
    <source>
        <dbReference type="Proteomes" id="UP000499080"/>
    </source>
</evidence>
<keyword evidence="2" id="KW-1185">Reference proteome</keyword>
<evidence type="ECO:0000313" key="1">
    <source>
        <dbReference type="EMBL" id="GBM33616.1"/>
    </source>
</evidence>
<sequence>MGHAIKGPFGGLWKTANNFPENIFDNFLVIKRDSESNGTFQFVMPFLVEKAVVATIVEDFSFRKLGSDDFLVEVYACQQVQKIFKLKALATIPITVSAHTSLIASKGVINCRKLFNVLVEIITDELKSQGAVMFAKLPFA</sequence>
<dbReference type="EMBL" id="BGPR01000738">
    <property type="protein sequence ID" value="GBM33616.1"/>
    <property type="molecule type" value="Genomic_DNA"/>
</dbReference>
<organism evidence="1 2">
    <name type="scientific">Araneus ventricosus</name>
    <name type="common">Orbweaver spider</name>
    <name type="synonym">Epeira ventricosa</name>
    <dbReference type="NCBI Taxonomy" id="182803"/>
    <lineage>
        <taxon>Eukaryota</taxon>
        <taxon>Metazoa</taxon>
        <taxon>Ecdysozoa</taxon>
        <taxon>Arthropoda</taxon>
        <taxon>Chelicerata</taxon>
        <taxon>Arachnida</taxon>
        <taxon>Araneae</taxon>
        <taxon>Araneomorphae</taxon>
        <taxon>Entelegynae</taxon>
        <taxon>Araneoidea</taxon>
        <taxon>Araneidae</taxon>
        <taxon>Araneus</taxon>
    </lineage>
</organism>
<dbReference type="OrthoDB" id="6485787at2759"/>
<accession>A0A4Y2F021</accession>
<protein>
    <submittedName>
        <fullName evidence="1">Uncharacterized protein</fullName>
    </submittedName>
</protein>
<comment type="caution">
    <text evidence="1">The sequence shown here is derived from an EMBL/GenBank/DDBJ whole genome shotgun (WGS) entry which is preliminary data.</text>
</comment>
<reference evidence="1 2" key="1">
    <citation type="journal article" date="2019" name="Sci. Rep.">
        <title>Orb-weaving spider Araneus ventricosus genome elucidates the spidroin gene catalogue.</title>
        <authorList>
            <person name="Kono N."/>
            <person name="Nakamura H."/>
            <person name="Ohtoshi R."/>
            <person name="Moran D.A.P."/>
            <person name="Shinohara A."/>
            <person name="Yoshida Y."/>
            <person name="Fujiwara M."/>
            <person name="Mori M."/>
            <person name="Tomita M."/>
            <person name="Arakawa K."/>
        </authorList>
    </citation>
    <scope>NUCLEOTIDE SEQUENCE [LARGE SCALE GENOMIC DNA]</scope>
</reference>
<name>A0A4Y2F021_ARAVE</name>
<dbReference type="AlphaFoldDB" id="A0A4Y2F021"/>
<dbReference type="Proteomes" id="UP000499080">
    <property type="component" value="Unassembled WGS sequence"/>
</dbReference>